<keyword evidence="5" id="KW-0804">Transcription</keyword>
<dbReference type="SUPFAM" id="SSF53383">
    <property type="entry name" value="PLP-dependent transferases"/>
    <property type="match status" value="1"/>
</dbReference>
<dbReference type="SMART" id="SM00345">
    <property type="entry name" value="HTH_GNTR"/>
    <property type="match status" value="1"/>
</dbReference>
<evidence type="ECO:0000313" key="7">
    <source>
        <dbReference type="EMBL" id="GAN81841.1"/>
    </source>
</evidence>
<dbReference type="InterPro" id="IPR015422">
    <property type="entry name" value="PyrdxlP-dep_Trfase_small"/>
</dbReference>
<dbReference type="InterPro" id="IPR036390">
    <property type="entry name" value="WH_DNA-bd_sf"/>
</dbReference>
<dbReference type="InterPro" id="IPR051446">
    <property type="entry name" value="HTH_trans_reg/aminotransferase"/>
</dbReference>
<dbReference type="RefSeq" id="WP_048880229.1">
    <property type="nucleotide sequence ID" value="NZ_BANC01000121.1"/>
</dbReference>
<keyword evidence="4" id="KW-0238">DNA-binding</keyword>
<keyword evidence="3" id="KW-0805">Transcription regulation</keyword>
<feature type="domain" description="HTH gntR-type" evidence="6">
    <location>
        <begin position="13"/>
        <end position="81"/>
    </location>
</feature>
<evidence type="ECO:0000256" key="2">
    <source>
        <dbReference type="ARBA" id="ARBA00022898"/>
    </source>
</evidence>
<accession>A0A0D6PK90</accession>
<name>A0A0D6PK90_9PROT</name>
<dbReference type="Pfam" id="PF00392">
    <property type="entry name" value="GntR"/>
    <property type="match status" value="1"/>
</dbReference>
<dbReference type="GO" id="GO:0003700">
    <property type="term" value="F:DNA-binding transcription factor activity"/>
    <property type="evidence" value="ECO:0007669"/>
    <property type="project" value="InterPro"/>
</dbReference>
<organism evidence="7 8">
    <name type="scientific">Acidocella aminolytica 101 = DSM 11237</name>
    <dbReference type="NCBI Taxonomy" id="1120923"/>
    <lineage>
        <taxon>Bacteria</taxon>
        <taxon>Pseudomonadati</taxon>
        <taxon>Pseudomonadota</taxon>
        <taxon>Alphaproteobacteria</taxon>
        <taxon>Acetobacterales</taxon>
        <taxon>Acidocellaceae</taxon>
        <taxon>Acidocella</taxon>
    </lineage>
</organism>
<evidence type="ECO:0000313" key="8">
    <source>
        <dbReference type="Proteomes" id="UP000032668"/>
    </source>
</evidence>
<dbReference type="GO" id="GO:0003677">
    <property type="term" value="F:DNA binding"/>
    <property type="evidence" value="ECO:0007669"/>
    <property type="project" value="UniProtKB-KW"/>
</dbReference>
<dbReference type="CDD" id="cd07377">
    <property type="entry name" value="WHTH_GntR"/>
    <property type="match status" value="1"/>
</dbReference>
<dbReference type="InterPro" id="IPR036388">
    <property type="entry name" value="WH-like_DNA-bd_sf"/>
</dbReference>
<dbReference type="CDD" id="cd00609">
    <property type="entry name" value="AAT_like"/>
    <property type="match status" value="1"/>
</dbReference>
<evidence type="ECO:0000256" key="5">
    <source>
        <dbReference type="ARBA" id="ARBA00023163"/>
    </source>
</evidence>
<dbReference type="STRING" id="1120923.SAMN02746095_00091"/>
<dbReference type="PANTHER" id="PTHR46577:SF1">
    <property type="entry name" value="HTH-TYPE TRANSCRIPTIONAL REGULATORY PROTEIN GABR"/>
    <property type="match status" value="1"/>
</dbReference>
<keyword evidence="2" id="KW-0663">Pyridoxal phosphate</keyword>
<dbReference type="PROSITE" id="PS50949">
    <property type="entry name" value="HTH_GNTR"/>
    <property type="match status" value="1"/>
</dbReference>
<dbReference type="SUPFAM" id="SSF46785">
    <property type="entry name" value="Winged helix' DNA-binding domain"/>
    <property type="match status" value="1"/>
</dbReference>
<keyword evidence="8" id="KW-1185">Reference proteome</keyword>
<comment type="caution">
    <text evidence="7">The sequence shown here is derived from an EMBL/GenBank/DDBJ whole genome shotgun (WGS) entry which is preliminary data.</text>
</comment>
<sequence length="460" mass="48720">MIDWTSSISESSKPRYLAIADAIAAAIANGTLAAGDKLPTQRRLAATLGVDFTTAARGYAEAARRGLIESTVGRGSFVRGRGKMPDKPSPRAAPVDLTMNLPPDPDDPALIERMQEGLIEVSHNLAPLLHYQSFGGSPEAKDAASSWLGRRGLAASQERLFVTPGAHPSLTAIFSLLAKPGETILCEAITYPGARAIAAQQCVQFYGLPMDEHGILPEALAEICARGTAKALYLNPTLQNPTTLTIPAARREALTDIARRHRLAIIEDDAYGFIPPHAPPPFAVLAPELTWHVAGLAKCFGAGLRIAYVIAPDVRAGWDFASILRAMTVTASPLTAALATRWITDGTGDSILRFIRAESAARQKLAAEILPAGLFRADPLSFNLWMTLPNGWTRAAFAGQMRAAGIGIMTSDAFTTRGTTPPEAARICLGGPTTRAELKSALTSMAHALSSSPAVAADIF</sequence>
<dbReference type="Gene3D" id="3.40.640.10">
    <property type="entry name" value="Type I PLP-dependent aspartate aminotransferase-like (Major domain)"/>
    <property type="match status" value="1"/>
</dbReference>
<evidence type="ECO:0000256" key="4">
    <source>
        <dbReference type="ARBA" id="ARBA00023125"/>
    </source>
</evidence>
<dbReference type="Proteomes" id="UP000032668">
    <property type="component" value="Unassembled WGS sequence"/>
</dbReference>
<dbReference type="EMBL" id="BANC01000121">
    <property type="protein sequence ID" value="GAN81841.1"/>
    <property type="molecule type" value="Genomic_DNA"/>
</dbReference>
<dbReference type="OrthoDB" id="9804020at2"/>
<gene>
    <name evidence="7" type="ORF">Aam_123_007</name>
</gene>
<dbReference type="Pfam" id="PF00155">
    <property type="entry name" value="Aminotran_1_2"/>
    <property type="match status" value="1"/>
</dbReference>
<comment type="similarity">
    <text evidence="1">In the C-terminal section; belongs to the class-I pyridoxal-phosphate-dependent aminotransferase family.</text>
</comment>
<protein>
    <submittedName>
        <fullName evidence="7">Transcriptional regulator MocR/GntR</fullName>
    </submittedName>
</protein>
<evidence type="ECO:0000256" key="1">
    <source>
        <dbReference type="ARBA" id="ARBA00005384"/>
    </source>
</evidence>
<evidence type="ECO:0000256" key="3">
    <source>
        <dbReference type="ARBA" id="ARBA00023015"/>
    </source>
</evidence>
<dbReference type="InterPro" id="IPR015424">
    <property type="entry name" value="PyrdxlP-dep_Trfase"/>
</dbReference>
<dbReference type="GO" id="GO:0030170">
    <property type="term" value="F:pyridoxal phosphate binding"/>
    <property type="evidence" value="ECO:0007669"/>
    <property type="project" value="InterPro"/>
</dbReference>
<reference evidence="7 8" key="1">
    <citation type="submission" date="2012-11" db="EMBL/GenBank/DDBJ databases">
        <title>Whole genome sequence of Acidocella aminolytica 101 = DSM 11237.</title>
        <authorList>
            <person name="Azuma Y."/>
            <person name="Higashiura N."/>
            <person name="Hirakawa H."/>
            <person name="Matsushita K."/>
        </authorList>
    </citation>
    <scope>NUCLEOTIDE SEQUENCE [LARGE SCALE GENOMIC DNA]</scope>
    <source>
        <strain evidence="8">101 / DSM 11237</strain>
    </source>
</reference>
<dbReference type="Gene3D" id="3.90.1150.10">
    <property type="entry name" value="Aspartate Aminotransferase, domain 1"/>
    <property type="match status" value="1"/>
</dbReference>
<dbReference type="AlphaFoldDB" id="A0A0D6PK90"/>
<dbReference type="InterPro" id="IPR000524">
    <property type="entry name" value="Tscrpt_reg_HTH_GntR"/>
</dbReference>
<proteinExistence type="inferred from homology"/>
<dbReference type="PANTHER" id="PTHR46577">
    <property type="entry name" value="HTH-TYPE TRANSCRIPTIONAL REGULATORY PROTEIN GABR"/>
    <property type="match status" value="1"/>
</dbReference>
<dbReference type="InterPro" id="IPR015421">
    <property type="entry name" value="PyrdxlP-dep_Trfase_major"/>
</dbReference>
<dbReference type="InterPro" id="IPR004839">
    <property type="entry name" value="Aminotransferase_I/II_large"/>
</dbReference>
<evidence type="ECO:0000259" key="6">
    <source>
        <dbReference type="PROSITE" id="PS50949"/>
    </source>
</evidence>
<dbReference type="Gene3D" id="1.10.10.10">
    <property type="entry name" value="Winged helix-like DNA-binding domain superfamily/Winged helix DNA-binding domain"/>
    <property type="match status" value="1"/>
</dbReference>